<reference evidence="2 3" key="1">
    <citation type="journal article" date="2021" name="Sci. Rep.">
        <title>Genome sequencing of the multicellular alga Astrephomene provides insights into convergent evolution of germ-soma differentiation.</title>
        <authorList>
            <person name="Yamashita S."/>
            <person name="Yamamoto K."/>
            <person name="Matsuzaki R."/>
            <person name="Suzuki S."/>
            <person name="Yamaguchi H."/>
            <person name="Hirooka S."/>
            <person name="Minakuchi Y."/>
            <person name="Miyagishima S."/>
            <person name="Kawachi M."/>
            <person name="Toyoda A."/>
            <person name="Nozaki H."/>
        </authorList>
    </citation>
    <scope>NUCLEOTIDE SEQUENCE [LARGE SCALE GENOMIC DNA]</scope>
    <source>
        <strain evidence="2 3">NIES-4017</strain>
    </source>
</reference>
<dbReference type="Gene3D" id="1.10.1410.10">
    <property type="match status" value="1"/>
</dbReference>
<organism evidence="2 3">
    <name type="scientific">Astrephomene gubernaculifera</name>
    <dbReference type="NCBI Taxonomy" id="47775"/>
    <lineage>
        <taxon>Eukaryota</taxon>
        <taxon>Viridiplantae</taxon>
        <taxon>Chlorophyta</taxon>
        <taxon>core chlorophytes</taxon>
        <taxon>Chlorophyceae</taxon>
        <taxon>CS clade</taxon>
        <taxon>Chlamydomonadales</taxon>
        <taxon>Astrephomenaceae</taxon>
        <taxon>Astrephomene</taxon>
    </lineage>
</organism>
<dbReference type="AlphaFoldDB" id="A0AAD3E1N9"/>
<dbReference type="Proteomes" id="UP001054857">
    <property type="component" value="Unassembled WGS sequence"/>
</dbReference>
<protein>
    <submittedName>
        <fullName evidence="2">Uncharacterized protein</fullName>
    </submittedName>
</protein>
<keyword evidence="3" id="KW-1185">Reference proteome</keyword>
<accession>A0AAD3E1N9</accession>
<name>A0AAD3E1N9_9CHLO</name>
<evidence type="ECO:0000313" key="3">
    <source>
        <dbReference type="Proteomes" id="UP001054857"/>
    </source>
</evidence>
<dbReference type="GO" id="GO:0016779">
    <property type="term" value="F:nucleotidyltransferase activity"/>
    <property type="evidence" value="ECO:0007669"/>
    <property type="project" value="TreeGrafter"/>
</dbReference>
<proteinExistence type="predicted"/>
<gene>
    <name evidence="2" type="ORF">Agub_g13336</name>
</gene>
<dbReference type="PANTHER" id="PTHR12271">
    <property type="entry name" value="POLY A POLYMERASE CID PAP -RELATED"/>
    <property type="match status" value="1"/>
</dbReference>
<dbReference type="SUPFAM" id="SSF81301">
    <property type="entry name" value="Nucleotidyltransferase"/>
    <property type="match status" value="1"/>
</dbReference>
<dbReference type="EMBL" id="BMAR01000043">
    <property type="protein sequence ID" value="GFR51009.1"/>
    <property type="molecule type" value="Genomic_DNA"/>
</dbReference>
<dbReference type="InterPro" id="IPR043519">
    <property type="entry name" value="NT_sf"/>
</dbReference>
<feature type="compositionally biased region" description="Basic and acidic residues" evidence="1">
    <location>
        <begin position="351"/>
        <end position="373"/>
    </location>
</feature>
<comment type="caution">
    <text evidence="2">The sequence shown here is derived from an EMBL/GenBank/DDBJ whole genome shotgun (WGS) entry which is preliminary data.</text>
</comment>
<dbReference type="GO" id="GO:0031123">
    <property type="term" value="P:RNA 3'-end processing"/>
    <property type="evidence" value="ECO:0007669"/>
    <property type="project" value="TreeGrafter"/>
</dbReference>
<feature type="compositionally biased region" description="Low complexity" evidence="1">
    <location>
        <begin position="388"/>
        <end position="408"/>
    </location>
</feature>
<dbReference type="Gene3D" id="3.30.460.10">
    <property type="entry name" value="Beta Polymerase, domain 2"/>
    <property type="match status" value="1"/>
</dbReference>
<dbReference type="PANTHER" id="PTHR12271:SF123">
    <property type="entry name" value="PROTEIN HESO1"/>
    <property type="match status" value="1"/>
</dbReference>
<dbReference type="SUPFAM" id="SSF81631">
    <property type="entry name" value="PAP/OAS1 substrate-binding domain"/>
    <property type="match status" value="1"/>
</dbReference>
<sequence length="430" mass="47197">MEYVLHARVPLIKFTDRRSGIAVDLCLGSPDTGFKAWSVAQVASIHPAFGKLFRVVKVWAKAHAINDGAAHMFNSWCLTLVVIFFLQRCELLPPLHALLYDKKPDVEAPRIMQGGEKELAPQVYEVMRLRAEQAAQLYGGRPCRPLSELFRDFVAESGRKLRALLASQEVFKRGTRMSAFFGELLAGRPFLASYVLCVEDPYDDSDNTARTFGTWEGNPGTIHYVTSVFERTLKHLDLLLSGASSSAAAPPSLAATLAFLFGPELLSRLPHLSPQLLGPQLDEWAREAVRAGRPAGEVHEGMLRRLGAADEFVSFQSFKRRHNIKVFNEDKYATPEEKAAAAEIEAARKAAKRAKDAEKRAAKKAREQAERGGRQQQQQQPPPPAAMQPPQQEGLVVAAEASAAAAAALTTRQVRRGAGVRDAVGKPSRG</sequence>
<evidence type="ECO:0000256" key="1">
    <source>
        <dbReference type="SAM" id="MobiDB-lite"/>
    </source>
</evidence>
<evidence type="ECO:0000313" key="2">
    <source>
        <dbReference type="EMBL" id="GFR51009.1"/>
    </source>
</evidence>
<feature type="region of interest" description="Disordered" evidence="1">
    <location>
        <begin position="351"/>
        <end position="430"/>
    </location>
</feature>